<accession>A0ABR3A606</accession>
<name>A0ABR3A606_9AGAR</name>
<feature type="region of interest" description="Disordered" evidence="1">
    <location>
        <begin position="470"/>
        <end position="491"/>
    </location>
</feature>
<organism evidence="2 3">
    <name type="scientific">Marasmius tenuissimus</name>
    <dbReference type="NCBI Taxonomy" id="585030"/>
    <lineage>
        <taxon>Eukaryota</taxon>
        <taxon>Fungi</taxon>
        <taxon>Dikarya</taxon>
        <taxon>Basidiomycota</taxon>
        <taxon>Agaricomycotina</taxon>
        <taxon>Agaricomycetes</taxon>
        <taxon>Agaricomycetidae</taxon>
        <taxon>Agaricales</taxon>
        <taxon>Marasmiineae</taxon>
        <taxon>Marasmiaceae</taxon>
        <taxon>Marasmius</taxon>
    </lineage>
</organism>
<feature type="compositionally biased region" description="Acidic residues" evidence="1">
    <location>
        <begin position="472"/>
        <end position="484"/>
    </location>
</feature>
<protein>
    <recommendedName>
        <fullName evidence="4">F-box domain-containing protein</fullName>
    </recommendedName>
</protein>
<reference evidence="2 3" key="1">
    <citation type="submission" date="2024-05" db="EMBL/GenBank/DDBJ databases">
        <title>A draft genome resource for the thread blight pathogen Marasmius tenuissimus strain MS-2.</title>
        <authorList>
            <person name="Yulfo-Soto G.E."/>
            <person name="Baruah I.K."/>
            <person name="Amoako-Attah I."/>
            <person name="Bukari Y."/>
            <person name="Meinhardt L.W."/>
            <person name="Bailey B.A."/>
            <person name="Cohen S.P."/>
        </authorList>
    </citation>
    <scope>NUCLEOTIDE SEQUENCE [LARGE SCALE GENOMIC DNA]</scope>
    <source>
        <strain evidence="2 3">MS-2</strain>
    </source>
</reference>
<dbReference type="SUPFAM" id="SSF52047">
    <property type="entry name" value="RNI-like"/>
    <property type="match status" value="1"/>
</dbReference>
<dbReference type="InterPro" id="IPR032675">
    <property type="entry name" value="LRR_dom_sf"/>
</dbReference>
<evidence type="ECO:0008006" key="4">
    <source>
        <dbReference type="Google" id="ProtNLM"/>
    </source>
</evidence>
<dbReference type="Proteomes" id="UP001437256">
    <property type="component" value="Unassembled WGS sequence"/>
</dbReference>
<gene>
    <name evidence="2" type="ORF">AAF712_004502</name>
</gene>
<evidence type="ECO:0000313" key="2">
    <source>
        <dbReference type="EMBL" id="KAL0068424.1"/>
    </source>
</evidence>
<proteinExistence type="predicted"/>
<comment type="caution">
    <text evidence="2">The sequence shown here is derived from an EMBL/GenBank/DDBJ whole genome shotgun (WGS) entry which is preliminary data.</text>
</comment>
<dbReference type="Gene3D" id="3.80.10.10">
    <property type="entry name" value="Ribonuclease Inhibitor"/>
    <property type="match status" value="1"/>
</dbReference>
<keyword evidence="3" id="KW-1185">Reference proteome</keyword>
<evidence type="ECO:0000256" key="1">
    <source>
        <dbReference type="SAM" id="MobiDB-lite"/>
    </source>
</evidence>
<dbReference type="EMBL" id="JBBXMP010000018">
    <property type="protein sequence ID" value="KAL0068424.1"/>
    <property type="molecule type" value="Genomic_DNA"/>
</dbReference>
<sequence>MSVCRLWRAVAMNTPTLWSKPDFYWPKWTREMMKYTKSIPLDIQWTSSHPVPEQRQLDTLFEVVEHCSRVASLDFVSRSAPDLTTLLSKMVRPAPHVHFIRLETVYRNDHFVIPDNFLGKEAPRLTHFQIHGCNVPWGSPILRNLTTLSIGRANFDGMTTSLEDVASTLQAARMLEVLDLSDFLPSTASTSLPRDMKIDLPRLKHLRLSSRGTVVATLLHHMSFPTSTSIHMTILQLNNSQDSLAEYLSSLFSNPTTATNQSRTVRTLVLDSSQGYGLVIRSWDTDMNNSRHYDKFTPQVHFELRRDGWSAPEPLFLKRLLSALGSLTDLQRLEVGLPGLSPEIMVSHFGKCPLLHTIFISDVESALGVVQSWSRSLPALDVPQNGNGRQTRSSKKKRPATDAVAFPALKSVGMFDINFDGLMDPLVESLELRSKSGFPVNHIFLERCRGLHEDDIVRLEHGFEGDIFWDGSESEAEEEDESDDYSERLPEVTESDLLVDDDFYWY</sequence>
<evidence type="ECO:0000313" key="3">
    <source>
        <dbReference type="Proteomes" id="UP001437256"/>
    </source>
</evidence>
<feature type="region of interest" description="Disordered" evidence="1">
    <location>
        <begin position="380"/>
        <end position="400"/>
    </location>
</feature>